<evidence type="ECO:0000313" key="2">
    <source>
        <dbReference type="Proteomes" id="UP000193498"/>
    </source>
</evidence>
<accession>A0A1Y1XRL0</accession>
<dbReference type="InParanoid" id="A0A1Y1XRL0"/>
<comment type="caution">
    <text evidence="1">The sequence shown here is derived from an EMBL/GenBank/DDBJ whole genome shotgun (WGS) entry which is preliminary data.</text>
</comment>
<dbReference type="Proteomes" id="UP000193498">
    <property type="component" value="Unassembled WGS sequence"/>
</dbReference>
<protein>
    <submittedName>
        <fullName evidence="1">Uncharacterized protein</fullName>
    </submittedName>
</protein>
<dbReference type="AlphaFoldDB" id="A0A1Y1XRL0"/>
<dbReference type="EMBL" id="MCFE01000533">
    <property type="protein sequence ID" value="ORX88380.1"/>
    <property type="molecule type" value="Genomic_DNA"/>
</dbReference>
<organism evidence="1 2">
    <name type="scientific">Basidiobolus meristosporus CBS 931.73</name>
    <dbReference type="NCBI Taxonomy" id="1314790"/>
    <lineage>
        <taxon>Eukaryota</taxon>
        <taxon>Fungi</taxon>
        <taxon>Fungi incertae sedis</taxon>
        <taxon>Zoopagomycota</taxon>
        <taxon>Entomophthoromycotina</taxon>
        <taxon>Basidiobolomycetes</taxon>
        <taxon>Basidiobolales</taxon>
        <taxon>Basidiobolaceae</taxon>
        <taxon>Basidiobolus</taxon>
    </lineage>
</organism>
<proteinExistence type="predicted"/>
<sequence>MQTAHIPTLSSTMEARLADPFRYQDKESWGISQERRCSRNTRYRVAFIRKAIISRTKSPEYLKSRASRLPLKQTRKRRFSSELLLYSLEKFSKRAIRSNLKVLVESQAGSLQTPQDRPDYLYSSSISLNPNKSKYRPISSLEPNPTTAMYSPVDSLFVKVKPVEVSQVSLLSRMIQTRQSSLLEKNAERRRLLKAMRRHSVDVSGGEPDLFGSQLLTDLKSNAKRRYTPNRSQLRMEEGFFDASLNVW</sequence>
<keyword evidence="2" id="KW-1185">Reference proteome</keyword>
<gene>
    <name evidence="1" type="ORF">K493DRAFT_78864</name>
</gene>
<reference evidence="1 2" key="1">
    <citation type="submission" date="2016-07" db="EMBL/GenBank/DDBJ databases">
        <title>Pervasive Adenine N6-methylation of Active Genes in Fungi.</title>
        <authorList>
            <consortium name="DOE Joint Genome Institute"/>
            <person name="Mondo S.J."/>
            <person name="Dannebaum R.O."/>
            <person name="Kuo R.C."/>
            <person name="Labutti K."/>
            <person name="Haridas S."/>
            <person name="Kuo A."/>
            <person name="Salamov A."/>
            <person name="Ahrendt S.R."/>
            <person name="Lipzen A."/>
            <person name="Sullivan W."/>
            <person name="Andreopoulos W.B."/>
            <person name="Clum A."/>
            <person name="Lindquist E."/>
            <person name="Daum C."/>
            <person name="Ramamoorthy G.K."/>
            <person name="Gryganskyi A."/>
            <person name="Culley D."/>
            <person name="Magnuson J.K."/>
            <person name="James T.Y."/>
            <person name="O'Malley M.A."/>
            <person name="Stajich J.E."/>
            <person name="Spatafora J.W."/>
            <person name="Visel A."/>
            <person name="Grigoriev I.V."/>
        </authorList>
    </citation>
    <scope>NUCLEOTIDE SEQUENCE [LARGE SCALE GENOMIC DNA]</scope>
    <source>
        <strain evidence="1 2">CBS 931.73</strain>
    </source>
</reference>
<evidence type="ECO:0000313" key="1">
    <source>
        <dbReference type="EMBL" id="ORX88380.1"/>
    </source>
</evidence>
<dbReference type="OrthoDB" id="2393203at2759"/>
<name>A0A1Y1XRL0_9FUNG</name>